<feature type="signal peptide" evidence="5">
    <location>
        <begin position="1"/>
        <end position="24"/>
    </location>
</feature>
<evidence type="ECO:0000313" key="8">
    <source>
        <dbReference type="Proteomes" id="UP000306196"/>
    </source>
</evidence>
<dbReference type="NCBIfam" id="TIGR01643">
    <property type="entry name" value="YD_repeat_2x"/>
    <property type="match status" value="1"/>
</dbReference>
<dbReference type="InterPro" id="IPR059100">
    <property type="entry name" value="TSP3_bac"/>
</dbReference>
<sequence>MKALKHLGIRIALFAVLWVSSATAQQSGSKWFSRWNGDPPIEKAELVTGIPAINEKQYIEVFGNSSATSTFVLSFGGQSTPPILVTASASTMRSALENLNNIDPGDIVVVQEAASPNPVFTVAFGGQYENVDVPQINASGMPAPGNVFVFTLFSPSQDNPVGAWSVMPLDAQNGWDLSRDVIPQGPEPWYRKAVVAGGLPERAQARAYKKINESTWTLDYHKYRYPIAAFGASSGGTPMYVGQAYRFAAVAGSQSPAWTADELVIKIYNKSTGQYVSESVIQLPNIPAATPGIDSEARAADWKAFADAGYQKQDTIAGILETTVQYVPTGVEWEKWGSPTSPFGNVTTYPLFITHRALSDEYGFVVAYNSTLTVGETASYPFSASISQNTSGLDVYSRAHGYLYAMDFDSPQPWHSTLVHTPHFNGKPLPPSYHGKTPEEIESQAPEVDFDFGDLFEGIRWNELRNFSSMGGGSGGTELTKVVPGVSGTWDATANAEKVFYGDGIVQFRFRAGASGTLALGPAPVTQVHGLNIASNQVYVIQNGTAVPGLAAVPYNENDVFSIQRIGVLVRFYKNGEPIYSSLNPSIGKLYINAFARSLGSILQAARYKGAVNPDLDNDGMEDVWELALVNSDLSDEITDIELFAPSADYDNDGSTNLQEYIDKTDAADPFSKSLPVVWTSKVNTTSNDSTGALSKTSGSNNTYDADAIGTLKLIGDGKVTFRVKPGSHLLVGFNIVNTNRDYSDLNYAWHPKSDGTLQIYEGSTAVGTYGSWNANTVFTIQRVGDTISYWKDDVHVHTSTAKNFQTIIVDTAFYTSGSEVAECRYVTGDNDGDEMLDAWEASYLGLNATPLDVLGFLPTSDPDSDGSSNLQEFQDGTLPLNALSKMEPVVWINHRNTQNVGTNGGLRKSAGSGAWDADAMSSKRIIGDGAIECVFGQTNASFVVGLTPANDNASTTDIEYALHAASSGIAYVYENGNNVINVGPYTATSKFRIERVDEVVKFYLDKRLVFTSPKKTAVPLRVDCSLISVNTTILQCRYSTGDADNDGLADEWELAQLPVGSGYDDVVAYLPSTDADGDGRSDLEEFLDGSDPANALSKVETIVWSSHVNTSSQGIEGGLMKTSGANNTYNADAISVKKIIGDGRVTFKASAGSHFLLGFNVLNTNQGYQDIDYAWHPQNGGTMLSIYESGATIRTVGTWDANTVLSIERVGDTVRYWKNGDMVHVSTTKSTGPLIVDTAFYTLNSSATEAYYVTGDLDGDELLDSWELAQLGSGATLSDLEGFLGTGDADGDGMSNLQEYRDGTDPSSNLSQFQPIVWTSHVNSAQGSLGGLKKISGGGGWNGGAVGRTKILGDGKVRFKSLAGSHLALGFNAVNLDNTWQDLDYAWHPQSSGTLGIYENGSHKFNVGNWNANTVLAIERIGDTIRYWKDGLIVYVSATKTTSPLLVDAALDSTNAELTEAYYITGDLDDDGMPDIWEIAQLGIEVTLSDLEDFIATGDADGDGVSNLQEYLDETDPLSNLSKSSSIVWTSHINTESQGAEGGLKKTFGGNAYDADAVSIQLIPGDGSVTFQGIPGSRLLVGLNNLNTTRAFEELEHAIFFHSTGAFEVWEQGVFKVNLGTWNADTVATIKRVGSTVKYLKNGQLVYTSTSSSTGTVIIDTAFYHVNSVISKARIINGDVDNDGMPDTWEIAQLGSEATLSDLEDFLGTGDADGDGMSNLQEYRDGTNPNNIESFFESVVWIRENGVQEGPNGRLIKISAPSAEGDPTLSHSGAVGDKVILGDGGMKFSFDSAGKFVNIGLGVNDRSTFWEDIEYGMSARDNNTIRIYESGADRGAFGSYVPSDEFQIRRIGSVISYWKNGVKIYTSPVPSFGGLVADAAIYSMGAGVSMCAVHGATLPTNTGEGVANGWLEPVNWINLNGATKGVAGSLWRSGNPNAAGDSSNQYSGAISQKLLSDTGRLWFRFAQSNLHVSVGLSKDEADKVSTKRTDIDYAIAGDNAGKLRVFESGVDLGEFGSYSADDILEIQRDQSSGIVSYWKNNVRFYQSLTPCNATLFADAAINSANGTIAECRLEGGVSENAALDYLSQSEQATTELLTLGDSPELRVHPILDGFVADMGRNPMALANFVFNEIELTDALGYNERGEFQEASVNAGGMNRGALATFQERQGSPAEQCALLVYLLRRAGYPAAYIFPETNSMTLLDSTLSKMLRMQVKGALQADGTSNVPHEIPTNYPWVAAYVDGKWVHLFPWLKDTEIKEGLNFWQYMPENINNPMAWIQKYIKRDPSVYDTQAADESPLETLIRKFQVHISVNHPGKDISDFGYSAVDRKHNFAMWEDFPQPWHIDPAKTPTVIARLSQRPGMFDTVEFQFRGINASGVKTDLQKVGPLRLLDLHNRRTIFRSDANNLTISTKSFHSGITGTGTYSVAGDLGQDQIITVPAAAATYAAFEVQITSKRHRYVAGAPLGESFLNVSEFSEQQTLSFKRHDLNAWCLNAGRVTPHMLRVHAEESWANNIASSPSAEVARNNIAYTMGLSYYQNMARAWDQASKLFKVTHVSTRAFGFGTLGAKLVNTNPVTYEQGYPILDMSFVRNVAAGGSDLRPDSGGQNKMIADWFTPFIISEISAQEHLTINRFFPDQKANAISTLDLLRRTPVANIIELRPEDYITKGNTQITFKGTTKSLKDWAGPQWQSVQSAFSTLNNDRDFTTIYMTPGPVNGAENASGVSEWNGVGTLILSRSEGGALIGQSLNGAFAAYLNVAAAAVKVVNTVMHFTGLGNLVVTYKEPPTPSIPQIVSAVATVKSFISYFPFFANYAALLDPVVVQSYAQSVFHKSVGSITAAAQQTIAGYVTNHGNFLKGIVNTASNMVSDPVNVLTGEFYHDTVDLTLAGGMPLQIRRNYGSRNTTRNDFGYGWKSSLMPYLLVDETGANIYAAEMDGNVVAYTRVGSSNKWVVRWEDNPELQNTENGRLHHNFIELSTANGKTLYRLKGHDGSLREYEVRSFPVTSGSTTVQRQRPYLNRWHDHSGNYYEFSYYTTPNTSDYGMLKRILSSSGSFVGFYYNVSGCVTEAFASDGRRIHYRYNNYGDLIEVQRPDGSKEVYEYALQDETVANSSPVRTEKISTHLLVKEIKPEGRVLINEYERKASDPTKYAESRRVLRQFSNVGKPGTGTAVDQPVPVANANDPVAESYEPRLSARFNYSNLVTDTTTKLSTGYVEVFDAYDRKTEYHYVDNRLTKVVDPMGYTTTTEYYPDTVSQTEPGGYRRSIKRTIDQRGLITNYKYDASGNPVETSVTGDLDGNPATTETAVSTTEYNSLHLPFRQTAPDPITGAATGKVTNVIYGYALDPYLPTETTISLGSTVITKSVNTYGEVGGGVVPFGRGLTISTSSGVDGDVAVTSWSYDRSGLPIQQIAYSGSDSSVAPNVVTRYRYNQRKEILESEDAAGRKTRYSYDNMGRRIWEERLDAAGKQVGWNYVYYNQNGEVEWTDGPRFAPEDYTFARYDGMGRVVEEVMWRSRAKADGTGVEEVPGPELYATTKKAYSLFGDLVKVTDPHGNTTRMKYDGAGRNIEVHAYQGDWQAAGTVLASTFASFNYELDGNNIPRDKSVTVTSPTGGITKTFHTQTGSPWKQENPDGTVLYWEYYLDGRLKKEPLTSHTYVLHTYDDAARTATKTTKNVTGATLGLPQVVAANARGQVVSATDAAGYQITSAYDKLGRVLQTTQPHTPGAPNPALAVGHIYDAAGVVAMTYNALNEKTVTTHDALGRPVLSQTLDSAGAVVSQLTTDYEPIVPGGSSRIKGQNAVQTVSGVGGEAIKSSVVFTDTAGATVLEIKQGGGYVRNEYDMLANEIRTFTTGNLDGIGGADSTLAKSTFDGLGRPLGTTMPDGAKVAMFYDYVRDGSNNIVGYIVERRMPGAAAGGSQPPVVGGLVEHQKFDAAGRIIEKSLKSGSSSTRNYVYHYHPANVGKDGGLLHYFEQQVTSSAYRHHTYAYDDWRRPDTYTVGTAGQSDYVKRTFAYDDPRSLVTALREDTVAGYSIINRVYDEQGRVGDEKVSLDGTVQRHLTNGYNAAGRRDSLAVGNGVPRLGSAAGGSYTFGWQANGMLKSVTSAGNNFNYSYQTNGLISSRNNAWRDYNVTSRDVRGRVTSTTTQITGVTGTVLAEGLTWLDDDRQASYSAQHGLLPNDAMAAWTDGRSYNYDLGRRRLVNEGFALAQGGSSSLSYAYDQGHPGLGIRTSAIQGAAAPADFKSFVNVSDNGATNNFARILREQSNHQASDFDAEGISLGALKVSLALEHANSESSRASVGPVSHPGPLDEQGAWRAPMRLWPGNYKLHARADHPSGNFSTSTQTAFTLQRNLLEVQNQYDEEGNLIERIWTTGSTTVRTQSLTWDGQGRLIQVLERDLNSHGYDWTARYDGLGRRVNTITQIVRANVAQGAAFEEGSWYDPLVEFLEIAVETRQIGVTGSERRTWKVHGPDANGTYGGLHGIGGLEALVEETDGAKTAVIDNYYGHITAHVEVATMTARWSMTRSQAYGPAAGSSTYTLNSGAAVIHTLGWQCRRMDVTGYYHMGTRYYDATGGRFLSPDPLGHSASMDLYSFSGGDPVNFVDPTGRYQRFLNEAPQIPTFSYKPPTQSSLSSGGGLWGNVKTSAADFAYGTWRDLNATAAYLSDGVINTAVGGAQGVLQITHWADKAVHGSSYTSSAQGIKDLETLKNHYAGYGYYDVGAGVSTGLRDAVMGTAVAYSGAIRGPTVASSMTTANSAARWTPPPGFQMPAVGNGRFVGDVGNSAFALSDNIAAVMGVPRGSTVPWRNGIPDFRDYAVPGPGGISSTFRVPGLTGDPGGDRTLMLQQMASQAKMTQRALKEWLSTQKVRLHHAGGEEVQIVPAPIHSLHHSGGAQQLRGGT</sequence>
<keyword evidence="3 5" id="KW-0732">Signal</keyword>
<proteinExistence type="predicted"/>
<feature type="chain" id="PRO_5024328902" description="DUF6531 domain-containing protein" evidence="5">
    <location>
        <begin position="25"/>
        <end position="4907"/>
    </location>
</feature>
<dbReference type="OrthoDB" id="173858at2"/>
<protein>
    <recommendedName>
        <fullName evidence="6">DUF6531 domain-containing protein</fullName>
    </recommendedName>
</protein>
<dbReference type="InterPro" id="IPR045351">
    <property type="entry name" value="DUF6531"/>
</dbReference>
<dbReference type="InterPro" id="IPR006530">
    <property type="entry name" value="YD"/>
</dbReference>
<dbReference type="InterPro" id="IPR050708">
    <property type="entry name" value="T6SS_VgrG/RHS"/>
</dbReference>
<dbReference type="Gene3D" id="2.180.10.10">
    <property type="entry name" value="RHS repeat-associated core"/>
    <property type="match status" value="3"/>
</dbReference>
<organism evidence="7 8">
    <name type="scientific">Phragmitibacter flavus</name>
    <dbReference type="NCBI Taxonomy" id="2576071"/>
    <lineage>
        <taxon>Bacteria</taxon>
        <taxon>Pseudomonadati</taxon>
        <taxon>Verrucomicrobiota</taxon>
        <taxon>Verrucomicrobiia</taxon>
        <taxon>Verrucomicrobiales</taxon>
        <taxon>Verrucomicrobiaceae</taxon>
        <taxon>Phragmitibacter</taxon>
    </lineage>
</organism>
<keyword evidence="2" id="KW-0964">Secreted</keyword>
<dbReference type="EMBL" id="VAUV01000004">
    <property type="protein sequence ID" value="TLD71655.1"/>
    <property type="molecule type" value="Genomic_DNA"/>
</dbReference>
<name>A0A5R8KI42_9BACT</name>
<reference evidence="7 8" key="1">
    <citation type="submission" date="2019-05" db="EMBL/GenBank/DDBJ databases">
        <title>Verrucobacter flavum gen. nov., sp. nov. a new member of the family Verrucomicrobiaceae.</title>
        <authorList>
            <person name="Szuroczki S."/>
            <person name="Abbaszade G."/>
            <person name="Szabo A."/>
            <person name="Felfoldi T."/>
            <person name="Schumann P."/>
            <person name="Boka K."/>
            <person name="Keki Z."/>
            <person name="Toumi M."/>
            <person name="Toth E."/>
        </authorList>
    </citation>
    <scope>NUCLEOTIDE SEQUENCE [LARGE SCALE GENOMIC DNA]</scope>
    <source>
        <strain evidence="7 8">MG-N-17</strain>
    </source>
</reference>
<dbReference type="InterPro" id="IPR038765">
    <property type="entry name" value="Papain-like_cys_pep_sf"/>
</dbReference>
<dbReference type="PANTHER" id="PTHR32305">
    <property type="match status" value="1"/>
</dbReference>
<gene>
    <name evidence="7" type="ORF">FEM03_05820</name>
</gene>
<dbReference type="SUPFAM" id="SSF47473">
    <property type="entry name" value="EF-hand"/>
    <property type="match status" value="1"/>
</dbReference>
<dbReference type="InterPro" id="IPR022385">
    <property type="entry name" value="Rhs_assc_core"/>
</dbReference>
<evidence type="ECO:0000256" key="1">
    <source>
        <dbReference type="ARBA" id="ARBA00004613"/>
    </source>
</evidence>
<dbReference type="SUPFAM" id="SSF54001">
    <property type="entry name" value="Cysteine proteinases"/>
    <property type="match status" value="1"/>
</dbReference>
<dbReference type="InterPro" id="IPR031325">
    <property type="entry name" value="RHS_repeat"/>
</dbReference>
<dbReference type="NCBIfam" id="TIGR03696">
    <property type="entry name" value="Rhs_assc_core"/>
    <property type="match status" value="1"/>
</dbReference>
<dbReference type="Pfam" id="PF05593">
    <property type="entry name" value="RHS_repeat"/>
    <property type="match status" value="1"/>
</dbReference>
<evidence type="ECO:0000256" key="5">
    <source>
        <dbReference type="SAM" id="SignalP"/>
    </source>
</evidence>
<dbReference type="Pfam" id="PF18884">
    <property type="entry name" value="TSP3_bac"/>
    <property type="match status" value="2"/>
</dbReference>
<evidence type="ECO:0000256" key="2">
    <source>
        <dbReference type="ARBA" id="ARBA00022525"/>
    </source>
</evidence>
<dbReference type="InterPro" id="IPR011992">
    <property type="entry name" value="EF-hand-dom_pair"/>
</dbReference>
<dbReference type="PANTHER" id="PTHR32305:SF15">
    <property type="entry name" value="PROTEIN RHSA-RELATED"/>
    <property type="match status" value="1"/>
</dbReference>
<dbReference type="Proteomes" id="UP000306196">
    <property type="component" value="Unassembled WGS sequence"/>
</dbReference>
<accession>A0A5R8KI42</accession>
<comment type="caution">
    <text evidence="7">The sequence shown here is derived from an EMBL/GenBank/DDBJ whole genome shotgun (WGS) entry which is preliminary data.</text>
</comment>
<dbReference type="Pfam" id="PF20148">
    <property type="entry name" value="DUF6531"/>
    <property type="match status" value="1"/>
</dbReference>
<keyword evidence="8" id="KW-1185">Reference proteome</keyword>
<dbReference type="RefSeq" id="WP_138085250.1">
    <property type="nucleotide sequence ID" value="NZ_VAUV01000004.1"/>
</dbReference>
<keyword evidence="4" id="KW-0106">Calcium</keyword>
<evidence type="ECO:0000256" key="4">
    <source>
        <dbReference type="ARBA" id="ARBA00022837"/>
    </source>
</evidence>
<feature type="domain" description="DUF6531" evidence="6">
    <location>
        <begin position="2873"/>
        <end position="2946"/>
    </location>
</feature>
<evidence type="ECO:0000259" key="6">
    <source>
        <dbReference type="Pfam" id="PF20148"/>
    </source>
</evidence>
<evidence type="ECO:0000256" key="3">
    <source>
        <dbReference type="ARBA" id="ARBA00022729"/>
    </source>
</evidence>
<evidence type="ECO:0000313" key="7">
    <source>
        <dbReference type="EMBL" id="TLD71655.1"/>
    </source>
</evidence>
<comment type="subcellular location">
    <subcellularLocation>
        <location evidence="1">Secreted</location>
    </subcellularLocation>
</comment>